<evidence type="ECO:0000313" key="2">
    <source>
        <dbReference type="Proteomes" id="UP001060085"/>
    </source>
</evidence>
<sequence>MLRKCITVLQSRPTTYGRLSPTICYRVLSSLFFLWPRPTVDGRGSLPFLVSFYFYFVLPPGSTADAGENGQGICTIRFVRPTTSAKETVGRHVIRRILGKELKVNAECLLIESGSPMPTNKQLMFEAASGSSKGHVYDFGSQSAAITIEQWGGSSSSSLVP</sequence>
<comment type="caution">
    <text evidence="1">The sequence shown here is derived from an EMBL/GenBank/DDBJ whole genome shotgun (WGS) entry which is preliminary data.</text>
</comment>
<keyword evidence="2" id="KW-1185">Reference proteome</keyword>
<proteinExistence type="predicted"/>
<organism evidence="1 2">
    <name type="scientific">Catharanthus roseus</name>
    <name type="common">Madagascar periwinkle</name>
    <name type="synonym">Vinca rosea</name>
    <dbReference type="NCBI Taxonomy" id="4058"/>
    <lineage>
        <taxon>Eukaryota</taxon>
        <taxon>Viridiplantae</taxon>
        <taxon>Streptophyta</taxon>
        <taxon>Embryophyta</taxon>
        <taxon>Tracheophyta</taxon>
        <taxon>Spermatophyta</taxon>
        <taxon>Magnoliopsida</taxon>
        <taxon>eudicotyledons</taxon>
        <taxon>Gunneridae</taxon>
        <taxon>Pentapetalae</taxon>
        <taxon>asterids</taxon>
        <taxon>lamiids</taxon>
        <taxon>Gentianales</taxon>
        <taxon>Apocynaceae</taxon>
        <taxon>Rauvolfioideae</taxon>
        <taxon>Vinceae</taxon>
        <taxon>Catharanthinae</taxon>
        <taxon>Catharanthus</taxon>
    </lineage>
</organism>
<dbReference type="EMBL" id="CM044707">
    <property type="protein sequence ID" value="KAI5652787.1"/>
    <property type="molecule type" value="Genomic_DNA"/>
</dbReference>
<protein>
    <submittedName>
        <fullName evidence="1">Uncharacterized protein</fullName>
    </submittedName>
</protein>
<reference evidence="2" key="1">
    <citation type="journal article" date="2023" name="Nat. Plants">
        <title>Single-cell RNA sequencing provides a high-resolution roadmap for understanding the multicellular compartmentation of specialized metabolism.</title>
        <authorList>
            <person name="Sun S."/>
            <person name="Shen X."/>
            <person name="Li Y."/>
            <person name="Li Y."/>
            <person name="Wang S."/>
            <person name="Li R."/>
            <person name="Zhang H."/>
            <person name="Shen G."/>
            <person name="Guo B."/>
            <person name="Wei J."/>
            <person name="Xu J."/>
            <person name="St-Pierre B."/>
            <person name="Chen S."/>
            <person name="Sun C."/>
        </authorList>
    </citation>
    <scope>NUCLEOTIDE SEQUENCE [LARGE SCALE GENOMIC DNA]</scope>
</reference>
<dbReference type="Proteomes" id="UP001060085">
    <property type="component" value="Linkage Group LG07"/>
</dbReference>
<gene>
    <name evidence="1" type="ORF">M9H77_29974</name>
</gene>
<name>A0ACB9ZYI6_CATRO</name>
<accession>A0ACB9ZYI6</accession>
<evidence type="ECO:0000313" key="1">
    <source>
        <dbReference type="EMBL" id="KAI5652787.1"/>
    </source>
</evidence>